<keyword evidence="2" id="KW-1185">Reference proteome</keyword>
<gene>
    <name evidence="1" type="ORF">C7I55_07950</name>
</gene>
<evidence type="ECO:0000313" key="1">
    <source>
        <dbReference type="EMBL" id="PSJ42158.1"/>
    </source>
</evidence>
<comment type="caution">
    <text evidence="1">The sequence shown here is derived from an EMBL/GenBank/DDBJ whole genome shotgun (WGS) entry which is preliminary data.</text>
</comment>
<accession>A0A2P7QW11</accession>
<dbReference type="AlphaFoldDB" id="A0A2P7QW11"/>
<dbReference type="EMBL" id="PXYI01000002">
    <property type="protein sequence ID" value="PSJ42158.1"/>
    <property type="molecule type" value="Genomic_DNA"/>
</dbReference>
<dbReference type="Proteomes" id="UP000241167">
    <property type="component" value="Unassembled WGS sequence"/>
</dbReference>
<organism evidence="1 2">
    <name type="scientific">Allosphingosinicella deserti</name>
    <dbReference type="NCBI Taxonomy" id="2116704"/>
    <lineage>
        <taxon>Bacteria</taxon>
        <taxon>Pseudomonadati</taxon>
        <taxon>Pseudomonadota</taxon>
        <taxon>Alphaproteobacteria</taxon>
        <taxon>Sphingomonadales</taxon>
        <taxon>Sphingomonadaceae</taxon>
        <taxon>Allosphingosinicella</taxon>
    </lineage>
</organism>
<reference evidence="1 2" key="1">
    <citation type="submission" date="2018-03" db="EMBL/GenBank/DDBJ databases">
        <title>The draft genome of Sphingosinicella sp. GL-C-18.</title>
        <authorList>
            <person name="Liu L."/>
            <person name="Li L."/>
            <person name="Liang L."/>
            <person name="Zhang X."/>
            <person name="Wang T."/>
        </authorList>
    </citation>
    <scope>NUCLEOTIDE SEQUENCE [LARGE SCALE GENOMIC DNA]</scope>
    <source>
        <strain evidence="1 2">GL-C-18</strain>
    </source>
</reference>
<evidence type="ECO:0000313" key="2">
    <source>
        <dbReference type="Proteomes" id="UP000241167"/>
    </source>
</evidence>
<name>A0A2P7QW11_9SPHN</name>
<proteinExistence type="predicted"/>
<sequence length="98" mass="10680">MSSAPNPAQDPIQTFLPWANEDERKLRQRLLKAQTYATGLSASATSTRAQGLYRLIVTVAGERAFAPASCDELKDTADGLVRLLMVAQMFERTEGAHG</sequence>
<protein>
    <submittedName>
        <fullName evidence="1">Uncharacterized protein</fullName>
    </submittedName>
</protein>